<evidence type="ECO:0000313" key="2">
    <source>
        <dbReference type="Proteomes" id="UP000295124"/>
    </source>
</evidence>
<gene>
    <name evidence="1" type="ORF">E1263_05495</name>
</gene>
<keyword evidence="2" id="KW-1185">Reference proteome</keyword>
<sequence>MIDVVGVIPSLVQRCARAFAPVAEGYVRVNHLGTSGLATPGKPKNDASDTCIGDHLNTANDRATRWRSGYAAGMTRPDWPVWMPPRLAVVLSRGLAEPDMITANVVSIYEDFSRSSPWQDEVLFSDRFDFGRNVMLAVRAVQCDEPTHADLDWLREVPGYRTASPADVQRNPRSYYPPIVAMWIGSRYGLALTNSGDEIWIRSVGQIGGTTLGEMATYPAVVYAWLSRHPQTPLPDQIQIRWLNNRNLSNFVKLEVVRTPFDRLFAEAANDPQSGPAE</sequence>
<evidence type="ECO:0000313" key="1">
    <source>
        <dbReference type="EMBL" id="TDD62066.1"/>
    </source>
</evidence>
<protein>
    <submittedName>
        <fullName evidence="1">Uncharacterized protein</fullName>
    </submittedName>
</protein>
<reference evidence="1 2" key="1">
    <citation type="submission" date="2019-03" db="EMBL/GenBank/DDBJ databases">
        <title>Draft genome sequences of novel Actinobacteria.</title>
        <authorList>
            <person name="Sahin N."/>
            <person name="Ay H."/>
            <person name="Saygin H."/>
        </authorList>
    </citation>
    <scope>NUCLEOTIDE SEQUENCE [LARGE SCALE GENOMIC DNA]</scope>
    <source>
        <strain evidence="1 2">JCM 13523</strain>
    </source>
</reference>
<proteinExistence type="predicted"/>
<accession>A0A4R4ZUL6</accession>
<dbReference type="AlphaFoldDB" id="A0A4R4ZUL6"/>
<name>A0A4R4ZUL6_9ACTN</name>
<organism evidence="1 2">
    <name type="scientific">Kribbella antibiotica</name>
    <dbReference type="NCBI Taxonomy" id="190195"/>
    <lineage>
        <taxon>Bacteria</taxon>
        <taxon>Bacillati</taxon>
        <taxon>Actinomycetota</taxon>
        <taxon>Actinomycetes</taxon>
        <taxon>Propionibacteriales</taxon>
        <taxon>Kribbellaceae</taxon>
        <taxon>Kribbella</taxon>
    </lineage>
</organism>
<dbReference type="EMBL" id="SMKX01000009">
    <property type="protein sequence ID" value="TDD62066.1"/>
    <property type="molecule type" value="Genomic_DNA"/>
</dbReference>
<comment type="caution">
    <text evidence="1">The sequence shown here is derived from an EMBL/GenBank/DDBJ whole genome shotgun (WGS) entry which is preliminary data.</text>
</comment>
<dbReference type="Proteomes" id="UP000295124">
    <property type="component" value="Unassembled WGS sequence"/>
</dbReference>
<dbReference type="RefSeq" id="WP_132166022.1">
    <property type="nucleotide sequence ID" value="NZ_SMKX01000009.1"/>
</dbReference>